<dbReference type="Proteomes" id="UP000735302">
    <property type="component" value="Unassembled WGS sequence"/>
</dbReference>
<accession>A0AAV4A491</accession>
<evidence type="ECO:0000313" key="1">
    <source>
        <dbReference type="EMBL" id="GFO02003.1"/>
    </source>
</evidence>
<protein>
    <submittedName>
        <fullName evidence="1">Uncharacterized protein</fullName>
    </submittedName>
</protein>
<dbReference type="AlphaFoldDB" id="A0AAV4A491"/>
<keyword evidence="2" id="KW-1185">Reference proteome</keyword>
<evidence type="ECO:0000313" key="2">
    <source>
        <dbReference type="Proteomes" id="UP000735302"/>
    </source>
</evidence>
<proteinExistence type="predicted"/>
<organism evidence="1 2">
    <name type="scientific">Plakobranchus ocellatus</name>
    <dbReference type="NCBI Taxonomy" id="259542"/>
    <lineage>
        <taxon>Eukaryota</taxon>
        <taxon>Metazoa</taxon>
        <taxon>Spiralia</taxon>
        <taxon>Lophotrochozoa</taxon>
        <taxon>Mollusca</taxon>
        <taxon>Gastropoda</taxon>
        <taxon>Heterobranchia</taxon>
        <taxon>Euthyneura</taxon>
        <taxon>Panpulmonata</taxon>
        <taxon>Sacoglossa</taxon>
        <taxon>Placobranchoidea</taxon>
        <taxon>Plakobranchidae</taxon>
        <taxon>Plakobranchus</taxon>
    </lineage>
</organism>
<comment type="caution">
    <text evidence="1">The sequence shown here is derived from an EMBL/GenBank/DDBJ whole genome shotgun (WGS) entry which is preliminary data.</text>
</comment>
<reference evidence="1 2" key="1">
    <citation type="journal article" date="2021" name="Elife">
        <title>Chloroplast acquisition without the gene transfer in kleptoplastic sea slugs, Plakobranchus ocellatus.</title>
        <authorList>
            <person name="Maeda T."/>
            <person name="Takahashi S."/>
            <person name="Yoshida T."/>
            <person name="Shimamura S."/>
            <person name="Takaki Y."/>
            <person name="Nagai Y."/>
            <person name="Toyoda A."/>
            <person name="Suzuki Y."/>
            <person name="Arimoto A."/>
            <person name="Ishii H."/>
            <person name="Satoh N."/>
            <person name="Nishiyama T."/>
            <person name="Hasebe M."/>
            <person name="Maruyama T."/>
            <person name="Minagawa J."/>
            <person name="Obokata J."/>
            <person name="Shigenobu S."/>
        </authorList>
    </citation>
    <scope>NUCLEOTIDE SEQUENCE [LARGE SCALE GENOMIC DNA]</scope>
</reference>
<sequence>MTALRIHKTQANVFYKHISDKREGLKMCALIISKTRPCQRFLTKLHTTHTADNFTCITLLLMTRIDSALTQDNVFIYTWKENDFAKNSSSCAGAMFHALRNIHMAGVECVRLVSDACCGQNKNSL</sequence>
<name>A0AAV4A491_9GAST</name>
<dbReference type="EMBL" id="BLXT01003557">
    <property type="protein sequence ID" value="GFO02003.1"/>
    <property type="molecule type" value="Genomic_DNA"/>
</dbReference>
<gene>
    <name evidence="1" type="ORF">PoB_002850800</name>
</gene>